<evidence type="ECO:0000256" key="16">
    <source>
        <dbReference type="ARBA" id="ARBA00037126"/>
    </source>
</evidence>
<reference evidence="23" key="2">
    <citation type="submission" date="2015-06" db="UniProtKB">
        <authorList>
            <consortium name="EnsemblProtists"/>
        </authorList>
    </citation>
    <scope>IDENTIFICATION</scope>
    <source>
        <strain evidence="23">Pr102</strain>
    </source>
</reference>
<evidence type="ECO:0000256" key="8">
    <source>
        <dbReference type="ARBA" id="ARBA00022968"/>
    </source>
</evidence>
<dbReference type="GO" id="GO:0005576">
    <property type="term" value="C:extracellular region"/>
    <property type="evidence" value="ECO:0007669"/>
    <property type="project" value="InterPro"/>
</dbReference>
<comment type="function">
    <text evidence="16">Glucosidase involved in the degradation of cellulosic biomass. Active on lichenan.</text>
</comment>
<keyword evidence="5 20" id="KW-0732">Signal</keyword>
<dbReference type="GO" id="GO:0009251">
    <property type="term" value="P:glucan catabolic process"/>
    <property type="evidence" value="ECO:0000318"/>
    <property type="project" value="GO_Central"/>
</dbReference>
<feature type="domain" description="CBM1" evidence="22">
    <location>
        <begin position="35"/>
        <end position="67"/>
    </location>
</feature>
<dbReference type="VEuPathDB" id="FungiDB:KRP23_9726"/>
<dbReference type="SUPFAM" id="SSF51445">
    <property type="entry name" value="(Trans)glycosidases"/>
    <property type="match status" value="1"/>
</dbReference>
<comment type="catalytic activity">
    <reaction evidence="15">
        <text>Successive hydrolysis of beta-D-glucose units from the non-reducing ends of (1-&gt;3)-beta-D-glucans, releasing alpha-glucose.</text>
        <dbReference type="EC" id="3.2.1.58"/>
    </reaction>
</comment>
<evidence type="ECO:0000313" key="23">
    <source>
        <dbReference type="EnsemblProtists" id="Phyra84340"/>
    </source>
</evidence>
<keyword evidence="4" id="KW-0812">Transmembrane</keyword>
<dbReference type="Proteomes" id="UP000005238">
    <property type="component" value="Unassembled WGS sequence"/>
</dbReference>
<evidence type="ECO:0000256" key="12">
    <source>
        <dbReference type="ARBA" id="ARBA00023180"/>
    </source>
</evidence>
<dbReference type="HOGENOM" id="CLU_521274_0_0_1"/>
<feature type="domain" description="Apple" evidence="21">
    <location>
        <begin position="76"/>
        <end position="147"/>
    </location>
</feature>
<keyword evidence="14" id="KW-0961">Cell wall biogenesis/degradation</keyword>
<dbReference type="GO" id="GO:0004338">
    <property type="term" value="F:glucan exo-1,3-beta-glucosidase activity"/>
    <property type="evidence" value="ECO:0000318"/>
    <property type="project" value="GO_Central"/>
</dbReference>
<evidence type="ECO:0000259" key="21">
    <source>
        <dbReference type="SMART" id="SM00223"/>
    </source>
</evidence>
<keyword evidence="7 19" id="KW-0378">Hydrolase</keyword>
<dbReference type="FunFam" id="3.50.4.10:FF:000028">
    <property type="entry name" value="Uncharacterized protein"/>
    <property type="match status" value="2"/>
</dbReference>
<dbReference type="CDD" id="cd01100">
    <property type="entry name" value="APPLE_Factor_XI_like"/>
    <property type="match status" value="1"/>
</dbReference>
<evidence type="ECO:0000256" key="10">
    <source>
        <dbReference type="ARBA" id="ARBA00023136"/>
    </source>
</evidence>
<name>H3H1Z0_PHYRM</name>
<keyword evidence="24" id="KW-1185">Reference proteome</keyword>
<dbReference type="InterPro" id="IPR001547">
    <property type="entry name" value="Glyco_hydro_5"/>
</dbReference>
<dbReference type="GO" id="GO:0071555">
    <property type="term" value="P:cell wall organization"/>
    <property type="evidence" value="ECO:0007669"/>
    <property type="project" value="UniProtKB-KW"/>
</dbReference>
<evidence type="ECO:0000256" key="13">
    <source>
        <dbReference type="ARBA" id="ARBA00023295"/>
    </source>
</evidence>
<keyword evidence="12" id="KW-0325">Glycoprotein</keyword>
<keyword evidence="6" id="KW-0677">Repeat</keyword>
<organism evidence="23 24">
    <name type="scientific">Phytophthora ramorum</name>
    <name type="common">Sudden oak death agent</name>
    <dbReference type="NCBI Taxonomy" id="164328"/>
    <lineage>
        <taxon>Eukaryota</taxon>
        <taxon>Sar</taxon>
        <taxon>Stramenopiles</taxon>
        <taxon>Oomycota</taxon>
        <taxon>Peronosporomycetes</taxon>
        <taxon>Peronosporales</taxon>
        <taxon>Peronosporaceae</taxon>
        <taxon>Phytophthora</taxon>
    </lineage>
</organism>
<dbReference type="InParanoid" id="H3H1Z0"/>
<feature type="signal peptide" evidence="20">
    <location>
        <begin position="1"/>
        <end position="31"/>
    </location>
</feature>
<comment type="similarity">
    <text evidence="2 19">Belongs to the glycosyl hydrolase 5 (cellulase A) family.</text>
</comment>
<evidence type="ECO:0000256" key="20">
    <source>
        <dbReference type="SAM" id="SignalP"/>
    </source>
</evidence>
<evidence type="ECO:0000256" key="15">
    <source>
        <dbReference type="ARBA" id="ARBA00036824"/>
    </source>
</evidence>
<evidence type="ECO:0000256" key="17">
    <source>
        <dbReference type="ARBA" id="ARBA00038929"/>
    </source>
</evidence>
<keyword evidence="9" id="KW-1133">Transmembrane helix</keyword>
<evidence type="ECO:0000256" key="5">
    <source>
        <dbReference type="ARBA" id="ARBA00022729"/>
    </source>
</evidence>
<evidence type="ECO:0000256" key="1">
    <source>
        <dbReference type="ARBA" id="ARBA00004401"/>
    </source>
</evidence>
<dbReference type="Pfam" id="PF14295">
    <property type="entry name" value="PAN_4"/>
    <property type="match status" value="2"/>
</dbReference>
<dbReference type="GO" id="GO:0005886">
    <property type="term" value="C:plasma membrane"/>
    <property type="evidence" value="ECO:0007669"/>
    <property type="project" value="UniProtKB-SubCell"/>
</dbReference>
<dbReference type="GO" id="GO:0030248">
    <property type="term" value="F:cellulose binding"/>
    <property type="evidence" value="ECO:0007669"/>
    <property type="project" value="InterPro"/>
</dbReference>
<feature type="domain" description="Apple" evidence="21">
    <location>
        <begin position="193"/>
        <end position="265"/>
    </location>
</feature>
<evidence type="ECO:0000256" key="6">
    <source>
        <dbReference type="ARBA" id="ARBA00022737"/>
    </source>
</evidence>
<dbReference type="STRING" id="164328.H3H1Z0"/>
<dbReference type="Gene3D" id="3.20.20.80">
    <property type="entry name" value="Glycosidases"/>
    <property type="match status" value="1"/>
</dbReference>
<dbReference type="EnsemblProtists" id="Phyra84340">
    <property type="protein sequence ID" value="Phyra84340"/>
    <property type="gene ID" value="Phyra84340"/>
</dbReference>
<dbReference type="InterPro" id="IPR000254">
    <property type="entry name" value="CBD"/>
</dbReference>
<evidence type="ECO:0000256" key="19">
    <source>
        <dbReference type="RuleBase" id="RU361153"/>
    </source>
</evidence>
<keyword evidence="8" id="KW-0735">Signal-anchor</keyword>
<keyword evidence="3" id="KW-1003">Cell membrane</keyword>
<dbReference type="GO" id="GO:0006508">
    <property type="term" value="P:proteolysis"/>
    <property type="evidence" value="ECO:0007669"/>
    <property type="project" value="InterPro"/>
</dbReference>
<reference evidence="24" key="1">
    <citation type="journal article" date="2006" name="Science">
        <title>Phytophthora genome sequences uncover evolutionary origins and mechanisms of pathogenesis.</title>
        <authorList>
            <person name="Tyler B.M."/>
            <person name="Tripathy S."/>
            <person name="Zhang X."/>
            <person name="Dehal P."/>
            <person name="Jiang R.H."/>
            <person name="Aerts A."/>
            <person name="Arredondo F.D."/>
            <person name="Baxter L."/>
            <person name="Bensasson D."/>
            <person name="Beynon J.L."/>
            <person name="Chapman J."/>
            <person name="Damasceno C.M."/>
            <person name="Dorrance A.E."/>
            <person name="Dou D."/>
            <person name="Dickerman A.W."/>
            <person name="Dubchak I.L."/>
            <person name="Garbelotto M."/>
            <person name="Gijzen M."/>
            <person name="Gordon S.G."/>
            <person name="Govers F."/>
            <person name="Grunwald N.J."/>
            <person name="Huang W."/>
            <person name="Ivors K.L."/>
            <person name="Jones R.W."/>
            <person name="Kamoun S."/>
            <person name="Krampis K."/>
            <person name="Lamour K.H."/>
            <person name="Lee M.K."/>
            <person name="McDonald W.H."/>
            <person name="Medina M."/>
            <person name="Meijer H.J."/>
            <person name="Nordberg E.K."/>
            <person name="Maclean D.J."/>
            <person name="Ospina-Giraldo M.D."/>
            <person name="Morris P.F."/>
            <person name="Phuntumart V."/>
            <person name="Putnam N.H."/>
            <person name="Rash S."/>
            <person name="Rose J.K."/>
            <person name="Sakihama Y."/>
            <person name="Salamov A.A."/>
            <person name="Savidor A."/>
            <person name="Scheuring C.F."/>
            <person name="Smith B.M."/>
            <person name="Sobral B.W."/>
            <person name="Terry A."/>
            <person name="Torto-Alalibo T.A."/>
            <person name="Win J."/>
            <person name="Xu Z."/>
            <person name="Zhang H."/>
            <person name="Grigoriev I.V."/>
            <person name="Rokhsar D.S."/>
            <person name="Boore J.L."/>
        </authorList>
    </citation>
    <scope>NUCLEOTIDE SEQUENCE [LARGE SCALE GENOMIC DNA]</scope>
    <source>
        <strain evidence="24">Pr102</strain>
    </source>
</reference>
<comment type="subcellular location">
    <subcellularLocation>
        <location evidence="1">Cell membrane</location>
        <topology evidence="1">Single-pass type II membrane protein</topology>
    </subcellularLocation>
</comment>
<accession>H3H1Z0</accession>
<evidence type="ECO:0000256" key="9">
    <source>
        <dbReference type="ARBA" id="ARBA00022989"/>
    </source>
</evidence>
<evidence type="ECO:0000256" key="7">
    <source>
        <dbReference type="ARBA" id="ARBA00022801"/>
    </source>
</evidence>
<sequence>MVGASVSSRRVAVALAAVVISSQVFFQEASAQCTKSGDYCGNDQSGPSCCESGNYCQPWNPSYYQCRPNPAKCGVPEVGTDYVGDDLSSFEGMKLPDDCCNKCAETAGCVAYTFDNRGWNGKSQCYLKKGTGTRASKIGLVSAVVSSASGSTCSTKNGDYCGNSRGTYCCPDSTYCQPWNSDFYQCKDIPAKCSTQLTDVDFYGSDMGVSFGGYPWDCCDKCSKTSGCVGYTFVNSDPRGPACYLKNGISGRKSSVGAVSGMVNTLHVQSKIRSGAVQSKAVNLGAWFVSEYWMSWDSPLWKDVPVDTAWRGEYTVMKYLGKAKGTAAFEEHRKTAIAHTGVLNTVRVPVGHWIIRDATTSPGTEADMYAPGGLKYVDTLINDWALKYNIAVVLSLHAHQGSQNGYESTSPPVNGETKWSTSETNIQNSIKFATFLAARYKDSPAFLGLSLMNEPNPPTDHSALLRYYSEAYKQIRDTGNKCILFVSPYLSDQGPAGFTNFPTAPAYENVWNEIHSYFIWGYADKSEEWILSNLDIYREYNVQKIPKENRLT</sequence>
<dbReference type="EC" id="3.2.1.58" evidence="17"/>
<evidence type="ECO:0000256" key="3">
    <source>
        <dbReference type="ARBA" id="ARBA00022475"/>
    </source>
</evidence>
<evidence type="ECO:0000259" key="22">
    <source>
        <dbReference type="SMART" id="SM00236"/>
    </source>
</evidence>
<dbReference type="PANTHER" id="PTHR31297">
    <property type="entry name" value="GLUCAN ENDO-1,6-BETA-GLUCOSIDASE B"/>
    <property type="match status" value="1"/>
</dbReference>
<keyword evidence="13 19" id="KW-0326">Glycosidase</keyword>
<evidence type="ECO:0000256" key="4">
    <source>
        <dbReference type="ARBA" id="ARBA00022692"/>
    </source>
</evidence>
<dbReference type="VEuPathDB" id="FungiDB:KRP22_14944"/>
<proteinExistence type="inferred from homology"/>
<evidence type="ECO:0000256" key="18">
    <source>
        <dbReference type="ARBA" id="ARBA00041260"/>
    </source>
</evidence>
<feature type="chain" id="PRO_5003588101" description="glucan 1,3-beta-glucosidase" evidence="20">
    <location>
        <begin position="32"/>
        <end position="552"/>
    </location>
</feature>
<evidence type="ECO:0000313" key="24">
    <source>
        <dbReference type="Proteomes" id="UP000005238"/>
    </source>
</evidence>
<dbReference type="InterPro" id="IPR003609">
    <property type="entry name" value="Pan_app"/>
</dbReference>
<dbReference type="PANTHER" id="PTHR31297:SF34">
    <property type="entry name" value="GLUCAN 1,3-BETA-GLUCOSIDASE 2"/>
    <property type="match status" value="1"/>
</dbReference>
<evidence type="ECO:0000256" key="11">
    <source>
        <dbReference type="ARBA" id="ARBA00023157"/>
    </source>
</evidence>
<dbReference type="SMART" id="SM00236">
    <property type="entry name" value="fCBD"/>
    <property type="match status" value="2"/>
</dbReference>
<dbReference type="InterPro" id="IPR050386">
    <property type="entry name" value="Glycosyl_hydrolase_5"/>
</dbReference>
<dbReference type="EMBL" id="DS566107">
    <property type="status" value="NOT_ANNOTATED_CDS"/>
    <property type="molecule type" value="Genomic_DNA"/>
</dbReference>
<evidence type="ECO:0000256" key="2">
    <source>
        <dbReference type="ARBA" id="ARBA00005641"/>
    </source>
</evidence>
<dbReference type="SMART" id="SM00223">
    <property type="entry name" value="APPLE"/>
    <property type="match status" value="2"/>
</dbReference>
<keyword evidence="11" id="KW-1015">Disulfide bond</keyword>
<feature type="domain" description="CBM1" evidence="22">
    <location>
        <begin position="156"/>
        <end position="187"/>
    </location>
</feature>
<dbReference type="Pfam" id="PF00150">
    <property type="entry name" value="Cellulase"/>
    <property type="match status" value="1"/>
</dbReference>
<dbReference type="AlphaFoldDB" id="H3H1Z0"/>
<keyword evidence="10" id="KW-0472">Membrane</keyword>
<dbReference type="Gene3D" id="3.50.4.10">
    <property type="entry name" value="Hepatocyte Growth Factor"/>
    <property type="match status" value="2"/>
</dbReference>
<dbReference type="InterPro" id="IPR017853">
    <property type="entry name" value="GH"/>
</dbReference>
<evidence type="ECO:0000256" key="14">
    <source>
        <dbReference type="ARBA" id="ARBA00023316"/>
    </source>
</evidence>
<protein>
    <recommendedName>
        <fullName evidence="17">glucan 1,3-beta-glucosidase</fullName>
        <ecNumber evidence="17">3.2.1.58</ecNumber>
    </recommendedName>
    <alternativeName>
        <fullName evidence="18">Exo-1,3-beta-glucanase D</fullName>
    </alternativeName>
</protein>
<dbReference type="InterPro" id="IPR000177">
    <property type="entry name" value="Apple"/>
</dbReference>